<dbReference type="GO" id="GO:0005886">
    <property type="term" value="C:plasma membrane"/>
    <property type="evidence" value="ECO:0007669"/>
    <property type="project" value="UniProtKB-SubCell"/>
</dbReference>
<dbReference type="InterPro" id="IPR026870">
    <property type="entry name" value="Zinc_ribbon_dom"/>
</dbReference>
<comment type="subcellular location">
    <subcellularLocation>
        <location evidence="1">Cell membrane</location>
        <topology evidence="1">Multi-pass membrane protein</topology>
    </subcellularLocation>
</comment>
<reference evidence="9 10" key="1">
    <citation type="journal article" date="2015" name="Nature">
        <title>rRNA introns, odd ribosomes, and small enigmatic genomes across a large radiation of phyla.</title>
        <authorList>
            <person name="Brown C.T."/>
            <person name="Hug L.A."/>
            <person name="Thomas B.C."/>
            <person name="Sharon I."/>
            <person name="Castelle C.J."/>
            <person name="Singh A."/>
            <person name="Wilkins M.J."/>
            <person name="Williams K.H."/>
            <person name="Banfield J.F."/>
        </authorList>
    </citation>
    <scope>NUCLEOTIDE SEQUENCE [LARGE SCALE GENOMIC DNA]</scope>
</reference>
<feature type="domain" description="RDD" evidence="7">
    <location>
        <begin position="39"/>
        <end position="157"/>
    </location>
</feature>
<evidence type="ECO:0000256" key="2">
    <source>
        <dbReference type="ARBA" id="ARBA00022475"/>
    </source>
</evidence>
<name>A0A0G1KD11_9BACT</name>
<dbReference type="Pfam" id="PF06271">
    <property type="entry name" value="RDD"/>
    <property type="match status" value="1"/>
</dbReference>
<keyword evidence="3 6" id="KW-0812">Transmembrane</keyword>
<evidence type="ECO:0000256" key="5">
    <source>
        <dbReference type="ARBA" id="ARBA00023136"/>
    </source>
</evidence>
<evidence type="ECO:0000256" key="4">
    <source>
        <dbReference type="ARBA" id="ARBA00022989"/>
    </source>
</evidence>
<feature type="transmembrane region" description="Helical" evidence="6">
    <location>
        <begin position="82"/>
        <end position="101"/>
    </location>
</feature>
<dbReference type="PANTHER" id="PTHR36115:SF4">
    <property type="entry name" value="MEMBRANE PROTEIN"/>
    <property type="match status" value="1"/>
</dbReference>
<evidence type="ECO:0000313" key="10">
    <source>
        <dbReference type="Proteomes" id="UP000033861"/>
    </source>
</evidence>
<evidence type="ECO:0000256" key="1">
    <source>
        <dbReference type="ARBA" id="ARBA00004651"/>
    </source>
</evidence>
<sequence length="193" mass="21871">MICTKCGKVNKLSAQFCRYCGSRIVDIEEGVFDKEKFTPAGFWIRLGAYIIDLIGILGCAVVLGFVMTILFGESITDLPNVFWSYASYVIYSTFTLSIWSTTLGKYIYGLKVINESENNIDFGTAVKRSLLQPLSTIFFGIGYWNMDKNINKQAWHDEKSRTIVVRRKKNLVLAYLLTIIMGVIWLILSAEST</sequence>
<evidence type="ECO:0000313" key="9">
    <source>
        <dbReference type="EMBL" id="KKT45689.1"/>
    </source>
</evidence>
<organism evidence="9 10">
    <name type="scientific">Candidatus Collierbacteria bacterium GW2011_GWF2_44_15</name>
    <dbReference type="NCBI Taxonomy" id="1618404"/>
    <lineage>
        <taxon>Bacteria</taxon>
        <taxon>Candidatus Collieribacteriota</taxon>
    </lineage>
</organism>
<feature type="transmembrane region" description="Helical" evidence="6">
    <location>
        <begin position="46"/>
        <end position="70"/>
    </location>
</feature>
<dbReference type="PATRIC" id="fig|1618404.3.peg.745"/>
<dbReference type="Gene3D" id="4.10.1060.50">
    <property type="match status" value="1"/>
</dbReference>
<accession>A0A0G1KD11</accession>
<dbReference type="Proteomes" id="UP000033861">
    <property type="component" value="Unassembled WGS sequence"/>
</dbReference>
<gene>
    <name evidence="9" type="ORF">UW35_C0033G0005</name>
</gene>
<dbReference type="InterPro" id="IPR051791">
    <property type="entry name" value="Pra-immunoreactive"/>
</dbReference>
<dbReference type="PANTHER" id="PTHR36115">
    <property type="entry name" value="PROLINE-RICH ANTIGEN HOMOLOG-RELATED"/>
    <property type="match status" value="1"/>
</dbReference>
<evidence type="ECO:0000256" key="3">
    <source>
        <dbReference type="ARBA" id="ARBA00022692"/>
    </source>
</evidence>
<proteinExistence type="predicted"/>
<evidence type="ECO:0000259" key="7">
    <source>
        <dbReference type="Pfam" id="PF06271"/>
    </source>
</evidence>
<keyword evidence="4 6" id="KW-1133">Transmembrane helix</keyword>
<evidence type="ECO:0000259" key="8">
    <source>
        <dbReference type="Pfam" id="PF13240"/>
    </source>
</evidence>
<comment type="caution">
    <text evidence="9">The sequence shown here is derived from an EMBL/GenBank/DDBJ whole genome shotgun (WGS) entry which is preliminary data.</text>
</comment>
<dbReference type="InterPro" id="IPR010432">
    <property type="entry name" value="RDD"/>
</dbReference>
<feature type="domain" description="Zinc-ribbon" evidence="8">
    <location>
        <begin position="3"/>
        <end position="23"/>
    </location>
</feature>
<dbReference type="Pfam" id="PF13240">
    <property type="entry name" value="Zn_Ribbon_1"/>
    <property type="match status" value="1"/>
</dbReference>
<feature type="transmembrane region" description="Helical" evidence="6">
    <location>
        <begin position="171"/>
        <end position="188"/>
    </location>
</feature>
<dbReference type="EMBL" id="LCHZ01000033">
    <property type="protein sequence ID" value="KKT45689.1"/>
    <property type="molecule type" value="Genomic_DNA"/>
</dbReference>
<dbReference type="InterPro" id="IPR038587">
    <property type="entry name" value="Ribosomal_eL40_sf"/>
</dbReference>
<dbReference type="STRING" id="1618404.UW35_C0033G0005"/>
<keyword evidence="5 6" id="KW-0472">Membrane</keyword>
<protein>
    <submittedName>
        <fullName evidence="9">RDD family protein</fullName>
    </submittedName>
</protein>
<keyword evidence="2" id="KW-1003">Cell membrane</keyword>
<evidence type="ECO:0000256" key="6">
    <source>
        <dbReference type="SAM" id="Phobius"/>
    </source>
</evidence>
<dbReference type="AlphaFoldDB" id="A0A0G1KD11"/>